<evidence type="ECO:0000256" key="2">
    <source>
        <dbReference type="ARBA" id="ARBA00011322"/>
    </source>
</evidence>
<dbReference type="Gene3D" id="3.40.50.300">
    <property type="entry name" value="P-loop containing nucleotide triphosphate hydrolases"/>
    <property type="match status" value="1"/>
</dbReference>
<feature type="domain" description="Rad50/SbcC-type AAA" evidence="6">
    <location>
        <begin position="109"/>
        <end position="274"/>
    </location>
</feature>
<evidence type="ECO:0000313" key="8">
    <source>
        <dbReference type="Proteomes" id="UP001501598"/>
    </source>
</evidence>
<dbReference type="EMBL" id="BAABGT010000053">
    <property type="protein sequence ID" value="GAA4549752.1"/>
    <property type="molecule type" value="Genomic_DNA"/>
</dbReference>
<evidence type="ECO:0000256" key="3">
    <source>
        <dbReference type="ARBA" id="ARBA00022801"/>
    </source>
</evidence>
<keyword evidence="4" id="KW-0540">Nuclease</keyword>
<protein>
    <recommendedName>
        <fullName evidence="4">Nuclease SbcCD subunit D</fullName>
    </recommendedName>
</protein>
<dbReference type="Pfam" id="PF00149">
    <property type="entry name" value="Metallophos"/>
    <property type="match status" value="1"/>
</dbReference>
<keyword evidence="8" id="KW-1185">Reference proteome</keyword>
<accession>A0ABP8RUG9</accession>
<dbReference type="Proteomes" id="UP001501598">
    <property type="component" value="Unassembled WGS sequence"/>
</dbReference>
<keyword evidence="4" id="KW-0255">Endonuclease</keyword>
<evidence type="ECO:0000259" key="6">
    <source>
        <dbReference type="Pfam" id="PF13476"/>
    </source>
</evidence>
<dbReference type="SUPFAM" id="SSF56300">
    <property type="entry name" value="Metallo-dependent phosphatases"/>
    <property type="match status" value="1"/>
</dbReference>
<keyword evidence="4" id="KW-0235">DNA replication</keyword>
<comment type="similarity">
    <text evidence="1">Belongs to the SMC family. SbcC subfamily.</text>
</comment>
<keyword evidence="4" id="KW-0233">DNA recombination</keyword>
<evidence type="ECO:0000256" key="1">
    <source>
        <dbReference type="ARBA" id="ARBA00006930"/>
    </source>
</evidence>
<dbReference type="Gene3D" id="3.60.21.10">
    <property type="match status" value="1"/>
</dbReference>
<dbReference type="PANTHER" id="PTHR32114:SF2">
    <property type="entry name" value="ABC TRANSPORTER ABCH.3"/>
    <property type="match status" value="1"/>
</dbReference>
<feature type="domain" description="Calcineurin-like phosphoesterase" evidence="5">
    <location>
        <begin position="1"/>
        <end position="98"/>
    </location>
</feature>
<dbReference type="SUPFAM" id="SSF52540">
    <property type="entry name" value="P-loop containing nucleoside triphosphate hydrolases"/>
    <property type="match status" value="1"/>
</dbReference>
<dbReference type="InterPro" id="IPR004843">
    <property type="entry name" value="Calcineurin-like_PHP"/>
</dbReference>
<dbReference type="InterPro" id="IPR041796">
    <property type="entry name" value="Mre11_N"/>
</dbReference>
<dbReference type="InterPro" id="IPR038729">
    <property type="entry name" value="Rad50/SbcC_AAA"/>
</dbReference>
<name>A0ABP8RUG9_9PSEU</name>
<proteinExistence type="inferred from homology"/>
<dbReference type="InterPro" id="IPR029052">
    <property type="entry name" value="Metallo-depent_PP-like"/>
</dbReference>
<keyword evidence="3 4" id="KW-0378">Hydrolase</keyword>
<dbReference type="InterPro" id="IPR027417">
    <property type="entry name" value="P-loop_NTPase"/>
</dbReference>
<comment type="caution">
    <text evidence="7">The sequence shown here is derived from an EMBL/GenBank/DDBJ whole genome shotgun (WGS) entry which is preliminary data.</text>
</comment>
<sequence length="502" mass="53384">MRFLHTANWHVGNTLKGHHRIDEQEQVLQEIVRIAREQEVDAVLVAGDLYDSAAPTAAAQKLVVRTLLGLAQSGIRVVAIAGNHDHAATLDACRPLADASGITLVGTHSGKSTVIDALTFALYGSVPRWDDQRAVSLALAPTASRGTVSLVFEVGGRRYVAARELRRAASTGRVTVKEARLEEIVGDEETTPLASGREVTAEVERLLGLPFADFCTCVVLPQGDFADFLHAPTNERQQKLERILGMGIYEQIMRRANAEAATQRSRAELLTEQLGRYADATEEAEGRATARVEAIQALGSRIDALLPEIAATAADRVAAQGLAHQLTTEYGLLAAVSTPDGTGSLESRRLRAAAAVAEVRARADEAERLRIRAAELVAAGPDAARLQQVRRDHAEHRGLIAARPALIARRQAAERAHRAAAADTRAAEEAGERTRLRADAAAAALAAAREAADRLAVELAALRRPVVPAGLDDLAGELAEATAAFGGLRATTERAEAEEAAA</sequence>
<dbReference type="RefSeq" id="WP_345420155.1">
    <property type="nucleotide sequence ID" value="NZ_BAABGT010000053.1"/>
</dbReference>
<comment type="subunit">
    <text evidence="2 4">Heterodimer of SbcC and SbcD.</text>
</comment>
<dbReference type="CDD" id="cd00840">
    <property type="entry name" value="MPP_Mre11_N"/>
    <property type="match status" value="1"/>
</dbReference>
<dbReference type="NCBIfam" id="TIGR00619">
    <property type="entry name" value="sbcd"/>
    <property type="match status" value="1"/>
</dbReference>
<keyword evidence="4" id="KW-0269">Exonuclease</keyword>
<organism evidence="7 8">
    <name type="scientific">Pseudonocardia xishanensis</name>
    <dbReference type="NCBI Taxonomy" id="630995"/>
    <lineage>
        <taxon>Bacteria</taxon>
        <taxon>Bacillati</taxon>
        <taxon>Actinomycetota</taxon>
        <taxon>Actinomycetes</taxon>
        <taxon>Pseudonocardiales</taxon>
        <taxon>Pseudonocardiaceae</taxon>
        <taxon>Pseudonocardia</taxon>
    </lineage>
</organism>
<dbReference type="PANTHER" id="PTHR32114">
    <property type="entry name" value="ABC TRANSPORTER ABCH.3"/>
    <property type="match status" value="1"/>
</dbReference>
<reference evidence="8" key="1">
    <citation type="journal article" date="2019" name="Int. J. Syst. Evol. Microbiol.">
        <title>The Global Catalogue of Microorganisms (GCM) 10K type strain sequencing project: providing services to taxonomists for standard genome sequencing and annotation.</title>
        <authorList>
            <consortium name="The Broad Institute Genomics Platform"/>
            <consortium name="The Broad Institute Genome Sequencing Center for Infectious Disease"/>
            <person name="Wu L."/>
            <person name="Ma J."/>
        </authorList>
    </citation>
    <scope>NUCLEOTIDE SEQUENCE [LARGE SCALE GENOMIC DNA]</scope>
    <source>
        <strain evidence="8">JCM 17906</strain>
    </source>
</reference>
<dbReference type="Pfam" id="PF13476">
    <property type="entry name" value="AAA_23"/>
    <property type="match status" value="1"/>
</dbReference>
<dbReference type="InterPro" id="IPR004593">
    <property type="entry name" value="SbcD"/>
</dbReference>
<evidence type="ECO:0000313" key="7">
    <source>
        <dbReference type="EMBL" id="GAA4549752.1"/>
    </source>
</evidence>
<comment type="function">
    <text evidence="4">SbcCD cleaves DNA hairpin structures. These structures can inhibit DNA replication and are intermediates in certain DNA recombination reactions. The complex acts as a 3'-&gt;5' double strand exonuclease that can open hairpins. It also has a 5' single-strand endonuclease activity.</text>
</comment>
<comment type="similarity">
    <text evidence="4">Belongs to the SbcD family.</text>
</comment>
<gene>
    <name evidence="4" type="primary">sbcD</name>
    <name evidence="7" type="ORF">GCM10023175_38430</name>
</gene>
<evidence type="ECO:0000256" key="4">
    <source>
        <dbReference type="RuleBase" id="RU363069"/>
    </source>
</evidence>
<evidence type="ECO:0000259" key="5">
    <source>
        <dbReference type="Pfam" id="PF00149"/>
    </source>
</evidence>